<feature type="compositionally biased region" description="Low complexity" evidence="5">
    <location>
        <begin position="216"/>
        <end position="235"/>
    </location>
</feature>
<evidence type="ECO:0000256" key="1">
    <source>
        <dbReference type="ARBA" id="ARBA00022630"/>
    </source>
</evidence>
<accession>A0A3S2VE98</accession>
<sequence length="330" mass="35325">MRLRILLEPRHGADYHAFLALALAAERLGFDAFFRSDHLLGVDPEDPHTVPSDAWTTLAGLARDTRRIRLGTLLTAATFRSPGLLAVIAATVDTMSGGRVELGLGTGWYEREHRAFGIPFPATGARFDRLEEQLAIVTGLWSTPAGQRFSFEGSHYRIEDCPAPPRPCRSPRPPLIVGGAGTRPPASRSSAYRGHGASTSRRGPSTAPAGIRHSRSGIVSSSSSASARDAASTRALARRKTSSATAAGQSAGRCWIGRWGSARTIWSHSVNRLSLTASSSTSDAPRPSANADQRSRKAVWPADRVARSQVSCTMREMSVAGSAVERNTLM</sequence>
<feature type="compositionally biased region" description="Pro residues" evidence="5">
    <location>
        <begin position="162"/>
        <end position="174"/>
    </location>
</feature>
<reference evidence="7 8" key="1">
    <citation type="submission" date="2019-01" db="EMBL/GenBank/DDBJ databases">
        <title>Genome sequences of Streptomyces and Rhizobium isolates collected from root and soil.</title>
        <authorList>
            <person name="Chhettri S."/>
            <person name="Sevigny J.L."/>
            <person name="Sen A."/>
            <person name="Ennis N."/>
            <person name="Tisa L."/>
        </authorList>
    </citation>
    <scope>NUCLEOTIDE SEQUENCE [LARGE SCALE GENOMIC DNA]</scope>
    <source>
        <strain evidence="7 8">San01</strain>
    </source>
</reference>
<comment type="caution">
    <text evidence="7">The sequence shown here is derived from an EMBL/GenBank/DDBJ whole genome shotgun (WGS) entry which is preliminary data.</text>
</comment>
<dbReference type="GO" id="GO:0046306">
    <property type="term" value="P:alkanesulfonate catabolic process"/>
    <property type="evidence" value="ECO:0007669"/>
    <property type="project" value="TreeGrafter"/>
</dbReference>
<evidence type="ECO:0000313" key="8">
    <source>
        <dbReference type="Proteomes" id="UP000283128"/>
    </source>
</evidence>
<evidence type="ECO:0000256" key="5">
    <source>
        <dbReference type="SAM" id="MobiDB-lite"/>
    </source>
</evidence>
<feature type="domain" description="Luciferase-like" evidence="6">
    <location>
        <begin position="10"/>
        <end position="245"/>
    </location>
</feature>
<keyword evidence="3" id="KW-0560">Oxidoreductase</keyword>
<evidence type="ECO:0000256" key="4">
    <source>
        <dbReference type="ARBA" id="ARBA00023033"/>
    </source>
</evidence>
<name>A0A3S2VE98_9ACTN</name>
<dbReference type="OrthoDB" id="143323at2"/>
<proteinExistence type="predicted"/>
<dbReference type="InterPro" id="IPR036661">
    <property type="entry name" value="Luciferase-like_sf"/>
</dbReference>
<keyword evidence="8" id="KW-1185">Reference proteome</keyword>
<organism evidence="7 8">
    <name type="scientific">Streptomyces antnestii</name>
    <dbReference type="NCBI Taxonomy" id="2494256"/>
    <lineage>
        <taxon>Bacteria</taxon>
        <taxon>Bacillati</taxon>
        <taxon>Actinomycetota</taxon>
        <taxon>Actinomycetes</taxon>
        <taxon>Kitasatosporales</taxon>
        <taxon>Streptomycetaceae</taxon>
        <taxon>Streptomyces</taxon>
    </lineage>
</organism>
<feature type="region of interest" description="Disordered" evidence="5">
    <location>
        <begin position="276"/>
        <end position="297"/>
    </location>
</feature>
<dbReference type="Proteomes" id="UP000283128">
    <property type="component" value="Unassembled WGS sequence"/>
</dbReference>
<evidence type="ECO:0000313" key="7">
    <source>
        <dbReference type="EMBL" id="RVU20893.1"/>
    </source>
</evidence>
<dbReference type="GO" id="GO:0008726">
    <property type="term" value="F:alkanesulfonate monooxygenase activity"/>
    <property type="evidence" value="ECO:0007669"/>
    <property type="project" value="TreeGrafter"/>
</dbReference>
<feature type="region of interest" description="Disordered" evidence="5">
    <location>
        <begin position="162"/>
        <end position="244"/>
    </location>
</feature>
<evidence type="ECO:0000256" key="3">
    <source>
        <dbReference type="ARBA" id="ARBA00023002"/>
    </source>
</evidence>
<keyword evidence="2" id="KW-0288">FMN</keyword>
<dbReference type="EMBL" id="RZYA01000014">
    <property type="protein sequence ID" value="RVU20893.1"/>
    <property type="molecule type" value="Genomic_DNA"/>
</dbReference>
<dbReference type="AlphaFoldDB" id="A0A3S2VE98"/>
<dbReference type="PANTHER" id="PTHR42847">
    <property type="entry name" value="ALKANESULFONATE MONOOXYGENASE"/>
    <property type="match status" value="1"/>
</dbReference>
<gene>
    <name evidence="7" type="ORF">EOT10_26485</name>
</gene>
<keyword evidence="4" id="KW-0503">Monooxygenase</keyword>
<dbReference type="Pfam" id="PF00296">
    <property type="entry name" value="Bac_luciferase"/>
    <property type="match status" value="1"/>
</dbReference>
<dbReference type="InterPro" id="IPR011251">
    <property type="entry name" value="Luciferase-like_dom"/>
</dbReference>
<keyword evidence="1" id="KW-0285">Flavoprotein</keyword>
<dbReference type="SUPFAM" id="SSF51679">
    <property type="entry name" value="Bacterial luciferase-like"/>
    <property type="match status" value="1"/>
</dbReference>
<dbReference type="PANTHER" id="PTHR42847:SF4">
    <property type="entry name" value="ALKANESULFONATE MONOOXYGENASE-RELATED"/>
    <property type="match status" value="1"/>
</dbReference>
<dbReference type="InterPro" id="IPR050172">
    <property type="entry name" value="SsuD_RutA_monooxygenase"/>
</dbReference>
<evidence type="ECO:0000256" key="2">
    <source>
        <dbReference type="ARBA" id="ARBA00022643"/>
    </source>
</evidence>
<dbReference type="Gene3D" id="3.20.20.30">
    <property type="entry name" value="Luciferase-like domain"/>
    <property type="match status" value="1"/>
</dbReference>
<evidence type="ECO:0000259" key="6">
    <source>
        <dbReference type="Pfam" id="PF00296"/>
    </source>
</evidence>
<protein>
    <submittedName>
        <fullName evidence="7">LLM class flavin-dependent oxidoreductase</fullName>
    </submittedName>
</protein>